<protein>
    <submittedName>
        <fullName evidence="8">7,8-dihydro-8-oxoguanine-triphosphatase</fullName>
    </submittedName>
</protein>
<dbReference type="AlphaFoldDB" id="A0A0U3GPJ2"/>
<dbReference type="InterPro" id="IPR000086">
    <property type="entry name" value="NUDIX_hydrolase_dom"/>
</dbReference>
<dbReference type="PROSITE" id="PS51462">
    <property type="entry name" value="NUDIX"/>
    <property type="match status" value="1"/>
</dbReference>
<evidence type="ECO:0000256" key="3">
    <source>
        <dbReference type="ARBA" id="ARBA00022723"/>
    </source>
</evidence>
<dbReference type="Proteomes" id="UP000060043">
    <property type="component" value="Chromosome"/>
</dbReference>
<sequence length="150" mass="17518">METCLGVVKRGDFFLFIRKLRGIGTGYINSAGGKLRDTETPRECVERELYEELGIRVLSSERVGKIEFLYGQEKYLMHVYLVTEFEGIPRASEEGIPMWLKEPPYEEMWQDDKIWLPKVLAGEKVDCKFYFSSDWKEFFGGECKSLTEFT</sequence>
<dbReference type="EMBL" id="CP013695">
    <property type="protein sequence ID" value="ALU32213.1"/>
    <property type="molecule type" value="Genomic_DNA"/>
</dbReference>
<keyword evidence="4" id="KW-0378">Hydrolase</keyword>
<dbReference type="PANTHER" id="PTHR43758">
    <property type="entry name" value="7,8-DIHYDRO-8-OXOGUANINE TRIPHOSPHATASE"/>
    <property type="match status" value="1"/>
</dbReference>
<evidence type="ECO:0000313" key="8">
    <source>
        <dbReference type="EMBL" id="ALU32213.1"/>
    </source>
</evidence>
<dbReference type="InterPro" id="IPR015797">
    <property type="entry name" value="NUDIX_hydrolase-like_dom_sf"/>
</dbReference>
<dbReference type="Proteomes" id="UP000065473">
    <property type="component" value="Chromosome"/>
</dbReference>
<dbReference type="SUPFAM" id="SSF55811">
    <property type="entry name" value="Nudix"/>
    <property type="match status" value="1"/>
</dbReference>
<dbReference type="InterPro" id="IPR020084">
    <property type="entry name" value="NUDIX_hydrolase_CS"/>
</dbReference>
<dbReference type="PaxDb" id="1435377-SUSAZ_00620"/>
<dbReference type="GO" id="GO:0042262">
    <property type="term" value="P:DNA protection"/>
    <property type="evidence" value="ECO:0007669"/>
    <property type="project" value="TreeGrafter"/>
</dbReference>
<feature type="domain" description="Nudix hydrolase" evidence="6">
    <location>
        <begin position="1"/>
        <end position="125"/>
    </location>
</feature>
<organism evidence="8 9">
    <name type="scientific">Sulfolobus acidocaldarius</name>
    <dbReference type="NCBI Taxonomy" id="2285"/>
    <lineage>
        <taxon>Archaea</taxon>
        <taxon>Thermoproteota</taxon>
        <taxon>Thermoprotei</taxon>
        <taxon>Sulfolobales</taxon>
        <taxon>Sulfolobaceae</taxon>
        <taxon>Sulfolobus</taxon>
    </lineage>
</organism>
<dbReference type="OrthoDB" id="40462at2157"/>
<dbReference type="RefSeq" id="WP_015385361.1">
    <property type="nucleotide sequence ID" value="NZ_BHWZ01000001.1"/>
</dbReference>
<comment type="cofactor">
    <cofactor evidence="1">
        <name>Mg(2+)</name>
        <dbReference type="ChEBI" id="CHEBI:18420"/>
    </cofactor>
</comment>
<evidence type="ECO:0000313" key="7">
    <source>
        <dbReference type="EMBL" id="ALU30582.1"/>
    </source>
</evidence>
<dbReference type="CDD" id="cd03427">
    <property type="entry name" value="NUDIX_MTH1_Nudt1"/>
    <property type="match status" value="1"/>
</dbReference>
<dbReference type="PROSITE" id="PS00893">
    <property type="entry name" value="NUDIX_BOX"/>
    <property type="match status" value="1"/>
</dbReference>
<dbReference type="EMBL" id="CP013694">
    <property type="protein sequence ID" value="ALU30582.1"/>
    <property type="molecule type" value="Genomic_DNA"/>
</dbReference>
<dbReference type="GO" id="GO:0005737">
    <property type="term" value="C:cytoplasm"/>
    <property type="evidence" value="ECO:0007669"/>
    <property type="project" value="TreeGrafter"/>
</dbReference>
<dbReference type="STRING" id="1435377.SUSAZ_00620"/>
<dbReference type="Pfam" id="PF00293">
    <property type="entry name" value="NUDIX"/>
    <property type="match status" value="1"/>
</dbReference>
<name>A0A0U3GPJ2_9CREN</name>
<evidence type="ECO:0000256" key="1">
    <source>
        <dbReference type="ARBA" id="ARBA00001946"/>
    </source>
</evidence>
<keyword evidence="3" id="KW-0479">Metal-binding</keyword>
<evidence type="ECO:0000256" key="2">
    <source>
        <dbReference type="ARBA" id="ARBA00005582"/>
    </source>
</evidence>
<evidence type="ECO:0000259" key="6">
    <source>
        <dbReference type="PROSITE" id="PS51462"/>
    </source>
</evidence>
<keyword evidence="5" id="KW-0460">Magnesium</keyword>
<evidence type="ECO:0000256" key="4">
    <source>
        <dbReference type="ARBA" id="ARBA00022801"/>
    </source>
</evidence>
<dbReference type="GO" id="GO:0046872">
    <property type="term" value="F:metal ion binding"/>
    <property type="evidence" value="ECO:0007669"/>
    <property type="project" value="UniProtKB-KW"/>
</dbReference>
<comment type="similarity">
    <text evidence="2">Belongs to the Nudix hydrolase family.</text>
</comment>
<evidence type="ECO:0000313" key="9">
    <source>
        <dbReference type="Proteomes" id="UP000060043"/>
    </source>
</evidence>
<dbReference type="Gene3D" id="3.90.79.10">
    <property type="entry name" value="Nucleoside Triphosphate Pyrophosphohydrolase"/>
    <property type="match status" value="1"/>
</dbReference>
<dbReference type="GeneID" id="14550651"/>
<reference evidence="9 10" key="1">
    <citation type="submission" date="2015-12" db="EMBL/GenBank/DDBJ databases">
        <title>A stable core within a dynamic pangenome in Sulfolobus acidocaldarius.</title>
        <authorList>
            <person name="Anderson R."/>
            <person name="Kouris A."/>
            <person name="Seward C."/>
            <person name="Campbell K."/>
            <person name="Whitaker R."/>
        </authorList>
    </citation>
    <scope>NUCLEOTIDE SEQUENCE [LARGE SCALE GENOMIC DNA]</scope>
    <source>
        <strain evidence="7 10">GG12-C01-09</strain>
        <strain evidence="8 9">NG05B_CO5_07</strain>
    </source>
</reference>
<evidence type="ECO:0000256" key="5">
    <source>
        <dbReference type="ARBA" id="ARBA00022842"/>
    </source>
</evidence>
<evidence type="ECO:0000313" key="10">
    <source>
        <dbReference type="Proteomes" id="UP000065473"/>
    </source>
</evidence>
<dbReference type="PANTHER" id="PTHR43758:SF2">
    <property type="entry name" value="OXIDIZED PURINE NUCLEOSIDE TRIPHOSPHATE HYDROLASE"/>
    <property type="match status" value="1"/>
</dbReference>
<proteinExistence type="inferred from homology"/>
<dbReference type="GO" id="GO:0008413">
    <property type="term" value="F:8-oxo-7,8-dihydroguanosine triphosphate pyrophosphatase activity"/>
    <property type="evidence" value="ECO:0007669"/>
    <property type="project" value="TreeGrafter"/>
</dbReference>
<accession>A0A0U3GPJ2</accession>
<gene>
    <name evidence="7" type="ORF">ATY89_05670</name>
    <name evidence="8" type="ORF">ATZ20_08695</name>
</gene>